<dbReference type="EMBL" id="VUJU01009872">
    <property type="protein sequence ID" value="KAF0717141.1"/>
    <property type="molecule type" value="Genomic_DNA"/>
</dbReference>
<protein>
    <submittedName>
        <fullName evidence="1">Uncharacterized protein</fullName>
    </submittedName>
</protein>
<name>A0A6G0W195_APHCR</name>
<keyword evidence="2" id="KW-1185">Reference proteome</keyword>
<reference evidence="1 2" key="1">
    <citation type="submission" date="2019-08" db="EMBL/GenBank/DDBJ databases">
        <title>Whole genome of Aphis craccivora.</title>
        <authorList>
            <person name="Voronova N.V."/>
            <person name="Shulinski R.S."/>
            <person name="Bandarenka Y.V."/>
            <person name="Zhorov D.G."/>
            <person name="Warner D."/>
        </authorList>
    </citation>
    <scope>NUCLEOTIDE SEQUENCE [LARGE SCALE GENOMIC DNA]</scope>
    <source>
        <strain evidence="1">180601</strain>
        <tissue evidence="1">Whole Body</tissue>
    </source>
</reference>
<dbReference type="Proteomes" id="UP000478052">
    <property type="component" value="Unassembled WGS sequence"/>
</dbReference>
<accession>A0A6G0W195</accession>
<gene>
    <name evidence="1" type="ORF">FWK35_00031135</name>
</gene>
<dbReference type="AlphaFoldDB" id="A0A6G0W195"/>
<comment type="caution">
    <text evidence="1">The sequence shown here is derived from an EMBL/GenBank/DDBJ whole genome shotgun (WGS) entry which is preliminary data.</text>
</comment>
<evidence type="ECO:0000313" key="1">
    <source>
        <dbReference type="EMBL" id="KAF0717141.1"/>
    </source>
</evidence>
<proteinExistence type="predicted"/>
<sequence length="56" mass="6609">MTGLKENIPPHIEDLLFYYYFYYVNGTYTRVVSASSLLLRKIPPVFPRPTVYMECT</sequence>
<evidence type="ECO:0000313" key="2">
    <source>
        <dbReference type="Proteomes" id="UP000478052"/>
    </source>
</evidence>
<organism evidence="1 2">
    <name type="scientific">Aphis craccivora</name>
    <name type="common">Cowpea aphid</name>
    <dbReference type="NCBI Taxonomy" id="307492"/>
    <lineage>
        <taxon>Eukaryota</taxon>
        <taxon>Metazoa</taxon>
        <taxon>Ecdysozoa</taxon>
        <taxon>Arthropoda</taxon>
        <taxon>Hexapoda</taxon>
        <taxon>Insecta</taxon>
        <taxon>Pterygota</taxon>
        <taxon>Neoptera</taxon>
        <taxon>Paraneoptera</taxon>
        <taxon>Hemiptera</taxon>
        <taxon>Sternorrhyncha</taxon>
        <taxon>Aphidomorpha</taxon>
        <taxon>Aphidoidea</taxon>
        <taxon>Aphididae</taxon>
        <taxon>Aphidini</taxon>
        <taxon>Aphis</taxon>
        <taxon>Aphis</taxon>
    </lineage>
</organism>